<evidence type="ECO:0000313" key="2">
    <source>
        <dbReference type="EMBL" id="OXU19229.1"/>
    </source>
</evidence>
<dbReference type="InterPro" id="IPR036691">
    <property type="entry name" value="Endo/exonu/phosph_ase_sf"/>
</dbReference>
<comment type="caution">
    <text evidence="2">The sequence shown here is derived from an EMBL/GenBank/DDBJ whole genome shotgun (WGS) entry which is preliminary data.</text>
</comment>
<dbReference type="Gene3D" id="3.60.10.10">
    <property type="entry name" value="Endonuclease/exonuclease/phosphatase"/>
    <property type="match status" value="1"/>
</dbReference>
<accession>A0A232ELI9</accession>
<dbReference type="PANTHER" id="PTHR47510:SF3">
    <property type="entry name" value="ENDO_EXONUCLEASE_PHOSPHATASE DOMAIN-CONTAINING PROTEIN"/>
    <property type="match status" value="1"/>
</dbReference>
<organism evidence="2 3">
    <name type="scientific">Trichomalopsis sarcophagae</name>
    <dbReference type="NCBI Taxonomy" id="543379"/>
    <lineage>
        <taxon>Eukaryota</taxon>
        <taxon>Metazoa</taxon>
        <taxon>Ecdysozoa</taxon>
        <taxon>Arthropoda</taxon>
        <taxon>Hexapoda</taxon>
        <taxon>Insecta</taxon>
        <taxon>Pterygota</taxon>
        <taxon>Neoptera</taxon>
        <taxon>Endopterygota</taxon>
        <taxon>Hymenoptera</taxon>
        <taxon>Apocrita</taxon>
        <taxon>Proctotrupomorpha</taxon>
        <taxon>Chalcidoidea</taxon>
        <taxon>Pteromalidae</taxon>
        <taxon>Pteromalinae</taxon>
        <taxon>Trichomalopsis</taxon>
    </lineage>
</organism>
<feature type="non-terminal residue" evidence="2">
    <location>
        <position position="504"/>
    </location>
</feature>
<dbReference type="SUPFAM" id="SSF56219">
    <property type="entry name" value="DNase I-like"/>
    <property type="match status" value="1"/>
</dbReference>
<sequence length="504" mass="57633">MALTPQPKNLRNLQWNYLSFRQRRASTQELSKDFDVVILCETWLNPSDYASLKGFVVIRNDRPAGRGGGTAICIRSSIPFKSISTYNSFNFFESNAVSIITSQGELLIVSIYKPPNLSFDNNHIHRFLTSISSFKSIFIGSSYTCNLGDYLLSSFSDHDLLLLNNGSRTYLNRRNPSNPSCLLHPIRLPPSLHHFLLVCKRGQSLQRPLPRFLFLCIHAPFSSFRSHRPNYRRITQEDSLFNFSFDNLLVDASLSDKYILLTSTILSTINPFLSPSRSSTKRPRPPEPPWLNADCSQAESARKRALKDFRRNSNLYANLLEAEDRARFVFSNAKKSSYQEACASLTPSSDPNKFWELIKRFKHRNLGSSDYIANIEKQSNLIPSICPPSCFYPNFPSVFTPSLFTLNFFCKHFTRPELDIAVNQCLAKPNSVPGLDKINNLLISHLPDNIIDQLLSIFNGFYLKGIFPPCWSNFLVFFIPKFRPISLAQSPLKIFERLILRRLT</sequence>
<dbReference type="STRING" id="543379.A0A232ELI9"/>
<protein>
    <recommendedName>
        <fullName evidence="4">Endonuclease/exonuclease/phosphatase domain-containing protein</fullName>
    </recommendedName>
</protein>
<feature type="region of interest" description="Disordered" evidence="1">
    <location>
        <begin position="274"/>
        <end position="293"/>
    </location>
</feature>
<proteinExistence type="predicted"/>
<dbReference type="Proteomes" id="UP000215335">
    <property type="component" value="Unassembled WGS sequence"/>
</dbReference>
<keyword evidence="3" id="KW-1185">Reference proteome</keyword>
<dbReference type="PANTHER" id="PTHR47510">
    <property type="entry name" value="REVERSE TRANSCRIPTASE DOMAIN-CONTAINING PROTEIN"/>
    <property type="match status" value="1"/>
</dbReference>
<evidence type="ECO:0000256" key="1">
    <source>
        <dbReference type="SAM" id="MobiDB-lite"/>
    </source>
</evidence>
<dbReference type="EMBL" id="NNAY01003545">
    <property type="protein sequence ID" value="OXU19229.1"/>
    <property type="molecule type" value="Genomic_DNA"/>
</dbReference>
<evidence type="ECO:0008006" key="4">
    <source>
        <dbReference type="Google" id="ProtNLM"/>
    </source>
</evidence>
<evidence type="ECO:0000313" key="3">
    <source>
        <dbReference type="Proteomes" id="UP000215335"/>
    </source>
</evidence>
<name>A0A232ELI9_9HYME</name>
<reference evidence="2 3" key="1">
    <citation type="journal article" date="2017" name="Curr. Biol.">
        <title>The Evolution of Venom by Co-option of Single-Copy Genes.</title>
        <authorList>
            <person name="Martinson E.O."/>
            <person name="Mrinalini"/>
            <person name="Kelkar Y.D."/>
            <person name="Chang C.H."/>
            <person name="Werren J.H."/>
        </authorList>
    </citation>
    <scope>NUCLEOTIDE SEQUENCE [LARGE SCALE GENOMIC DNA]</scope>
    <source>
        <strain evidence="2 3">Alberta</strain>
        <tissue evidence="2">Whole body</tissue>
    </source>
</reference>
<dbReference type="AlphaFoldDB" id="A0A232ELI9"/>
<gene>
    <name evidence="2" type="ORF">TSAR_011350</name>
</gene>